<keyword evidence="3" id="KW-1185">Reference proteome</keyword>
<name>A0ABS5E0G0_9BURK</name>
<accession>A0ABS5E0G0</accession>
<keyword evidence="1" id="KW-0812">Transmembrane</keyword>
<keyword evidence="1" id="KW-1133">Transmembrane helix</keyword>
<protein>
    <recommendedName>
        <fullName evidence="4">DUF4149 domain-containing protein</fullName>
    </recommendedName>
</protein>
<organism evidence="2 3">
    <name type="scientific">Ideonella paludis</name>
    <dbReference type="NCBI Taxonomy" id="1233411"/>
    <lineage>
        <taxon>Bacteria</taxon>
        <taxon>Pseudomonadati</taxon>
        <taxon>Pseudomonadota</taxon>
        <taxon>Betaproteobacteria</taxon>
        <taxon>Burkholderiales</taxon>
        <taxon>Sphaerotilaceae</taxon>
        <taxon>Ideonella</taxon>
    </lineage>
</organism>
<proteinExistence type="predicted"/>
<dbReference type="EMBL" id="JAGQDG010000006">
    <property type="protein sequence ID" value="MBQ0936900.1"/>
    <property type="molecule type" value="Genomic_DNA"/>
</dbReference>
<reference evidence="2 3" key="1">
    <citation type="submission" date="2021-04" db="EMBL/GenBank/DDBJ databases">
        <title>The genome sequence of type strain Ideonella paludis KCTC 32238.</title>
        <authorList>
            <person name="Liu Y."/>
        </authorList>
    </citation>
    <scope>NUCLEOTIDE SEQUENCE [LARGE SCALE GENOMIC DNA]</scope>
    <source>
        <strain evidence="2 3">KCTC 32238</strain>
    </source>
</reference>
<sequence length="145" mass="14816">MPTPPPWLELPALLVVVGVGLYLLGLGLAALLAPRLASRFLLGFTSSARAHYAELFTRVLVGGSLMAAAPRLAASGVWAVFGGVLVATSLVMLCLPWRWHQRFAQRSVPAALRHAAWVGVGALAAGAGLLGALAVGAEAQGLSAG</sequence>
<feature type="transmembrane region" description="Helical" evidence="1">
    <location>
        <begin position="115"/>
        <end position="137"/>
    </location>
</feature>
<dbReference type="Proteomes" id="UP000672097">
    <property type="component" value="Unassembled WGS sequence"/>
</dbReference>
<evidence type="ECO:0000313" key="2">
    <source>
        <dbReference type="EMBL" id="MBQ0936900.1"/>
    </source>
</evidence>
<evidence type="ECO:0008006" key="4">
    <source>
        <dbReference type="Google" id="ProtNLM"/>
    </source>
</evidence>
<feature type="transmembrane region" description="Helical" evidence="1">
    <location>
        <begin position="12"/>
        <end position="32"/>
    </location>
</feature>
<evidence type="ECO:0000313" key="3">
    <source>
        <dbReference type="Proteomes" id="UP000672097"/>
    </source>
</evidence>
<comment type="caution">
    <text evidence="2">The sequence shown here is derived from an EMBL/GenBank/DDBJ whole genome shotgun (WGS) entry which is preliminary data.</text>
</comment>
<keyword evidence="1" id="KW-0472">Membrane</keyword>
<evidence type="ECO:0000256" key="1">
    <source>
        <dbReference type="SAM" id="Phobius"/>
    </source>
</evidence>
<feature type="transmembrane region" description="Helical" evidence="1">
    <location>
        <begin position="75"/>
        <end position="95"/>
    </location>
</feature>
<gene>
    <name evidence="2" type="ORF">KAK11_16355</name>
</gene>
<dbReference type="RefSeq" id="WP_210810300.1">
    <property type="nucleotide sequence ID" value="NZ_JAGQDG010000006.1"/>
</dbReference>